<reference evidence="2 3" key="1">
    <citation type="submission" date="2016-11" db="EMBL/GenBank/DDBJ databases">
        <authorList>
            <person name="Manzoor S."/>
        </authorList>
    </citation>
    <scope>NUCLEOTIDE SEQUENCE [LARGE SCALE GENOMIC DNA]</scope>
    <source>
        <strain evidence="2">Clostridium ultunense strain Esp</strain>
    </source>
</reference>
<proteinExistence type="inferred from homology"/>
<name>A0A1M4PP60_9FIRM</name>
<evidence type="ECO:0000313" key="3">
    <source>
        <dbReference type="Proteomes" id="UP000245423"/>
    </source>
</evidence>
<comment type="similarity">
    <text evidence="1">Belongs to the UPF0236 family.</text>
</comment>
<dbReference type="Pfam" id="PF06782">
    <property type="entry name" value="UPF0236"/>
    <property type="match status" value="1"/>
</dbReference>
<evidence type="ECO:0008006" key="4">
    <source>
        <dbReference type="Google" id="ProtNLM"/>
    </source>
</evidence>
<protein>
    <recommendedName>
        <fullName evidence="4">Transposase</fullName>
    </recommendedName>
</protein>
<accession>A0A1M4PP60</accession>
<dbReference type="Proteomes" id="UP000245423">
    <property type="component" value="Chromosome 1"/>
</dbReference>
<dbReference type="EMBL" id="LT669839">
    <property type="protein sequence ID" value="SHD77218.1"/>
    <property type="molecule type" value="Genomic_DNA"/>
</dbReference>
<evidence type="ECO:0000313" key="2">
    <source>
        <dbReference type="EMBL" id="SHD77218.1"/>
    </source>
</evidence>
<keyword evidence="3" id="KW-1185">Reference proteome</keyword>
<evidence type="ECO:0000256" key="1">
    <source>
        <dbReference type="ARBA" id="ARBA00006539"/>
    </source>
</evidence>
<organism evidence="2 3">
    <name type="scientific">[Clostridium] ultunense Esp</name>
    <dbReference type="NCBI Taxonomy" id="1288971"/>
    <lineage>
        <taxon>Bacteria</taxon>
        <taxon>Bacillati</taxon>
        <taxon>Bacillota</taxon>
        <taxon>Tissierellia</taxon>
        <taxon>Tissierellales</taxon>
        <taxon>Tepidimicrobiaceae</taxon>
        <taxon>Schnuerera</taxon>
    </lineage>
</organism>
<gene>
    <name evidence="2" type="ORF">CUESP1_1858</name>
</gene>
<dbReference type="InterPro" id="IPR009620">
    <property type="entry name" value="UPF0236"/>
</dbReference>
<sequence>MKLIYVYDNKTKINKGRTKLENVRYFTGEMNPEDLWTEVATYLDEAYDLDLVEDIFIAGDGANWIKSGLEIINGSKYVLDHYHLSKYVKIITAHLDSLENPIYIDEPLWNYMKAGNKKCTMEIINFAIEETPIKSKRESMKRAKRYISNNWEGIKNLFGEKKYRCSAEGHISHILSSRLSSRPMGWSVIGADEMARMRVYKANGGSIKEYYRNTRSERKREKRILELDEKMINNVKRTYNNMDPDIMIDMPYISRTDGRWLKGMLKAHA</sequence>
<dbReference type="AlphaFoldDB" id="A0A1M4PP60"/>